<evidence type="ECO:0000313" key="2">
    <source>
        <dbReference type="Proteomes" id="UP000066042"/>
    </source>
</evidence>
<dbReference type="PANTHER" id="PTHR38031:SF1">
    <property type="entry name" value="SULFUR CARRIER PROTEIN CYSO"/>
    <property type="match status" value="1"/>
</dbReference>
<dbReference type="InterPro" id="IPR016155">
    <property type="entry name" value="Mopterin_synth/thiamin_S_b"/>
</dbReference>
<dbReference type="Proteomes" id="UP000066042">
    <property type="component" value="Chromosome"/>
</dbReference>
<dbReference type="InterPro" id="IPR010038">
    <property type="entry name" value="MoaD_arc-typ"/>
</dbReference>
<dbReference type="InterPro" id="IPR054834">
    <property type="entry name" value="SAMP1_3"/>
</dbReference>
<dbReference type="STRING" id="55802.TBCH5v1_0785"/>
<dbReference type="InterPro" id="IPR052045">
    <property type="entry name" value="Sulfur_Carrier/Prot_Modifier"/>
</dbReference>
<dbReference type="Pfam" id="PF02597">
    <property type="entry name" value="ThiS"/>
    <property type="match status" value="1"/>
</dbReference>
<protein>
    <submittedName>
        <fullName evidence="1">Molybdopterin converting factor</fullName>
    </submittedName>
</protein>
<proteinExistence type="predicted"/>
<accession>A0A0S1XAG4</accession>
<name>A0A0S1XAG4_THEBA</name>
<dbReference type="AlphaFoldDB" id="A0A0S1XAG4"/>
<organism evidence="1 2">
    <name type="scientific">Thermococcus barophilus</name>
    <dbReference type="NCBI Taxonomy" id="55802"/>
    <lineage>
        <taxon>Archaea</taxon>
        <taxon>Methanobacteriati</taxon>
        <taxon>Methanobacteriota</taxon>
        <taxon>Thermococci</taxon>
        <taxon>Thermococcales</taxon>
        <taxon>Thermococcaceae</taxon>
        <taxon>Thermococcus</taxon>
    </lineage>
</organism>
<dbReference type="Gene3D" id="3.10.20.30">
    <property type="match status" value="1"/>
</dbReference>
<dbReference type="NCBIfam" id="TIGR01687">
    <property type="entry name" value="moaD_arch"/>
    <property type="match status" value="1"/>
</dbReference>
<dbReference type="InterPro" id="IPR003749">
    <property type="entry name" value="ThiS/MoaD-like"/>
</dbReference>
<sequence length="87" mass="9801">MKVKFYATLRDLTGKKEIEIRGVKTVKELLDTLDKMFPGIKKELIDEDGDVNGMILVNGHNIVHLKLWDTELKEEDVVHIFPPAGGG</sequence>
<dbReference type="SUPFAM" id="SSF54285">
    <property type="entry name" value="MoaD/ThiS"/>
    <property type="match status" value="1"/>
</dbReference>
<dbReference type="EMBL" id="CP013050">
    <property type="protein sequence ID" value="ALM74740.1"/>
    <property type="molecule type" value="Genomic_DNA"/>
</dbReference>
<reference evidence="1 2" key="1">
    <citation type="journal article" date="2016" name="Genome Announc.">
        <title>Complete genome sequence of the hyperthermophilic and piezophilic archaeon Thermococcus barophilus Ch5, capable of growth at the expense of hydrogenogenesis from carbon monoxide and formate.</title>
        <authorList>
            <person name="Oger P."/>
            <person name="Sokolova T.G."/>
            <person name="Kozhevnikova D.A."/>
            <person name="Taranov E.A."/>
            <person name="Vannier P."/>
            <person name="Lee H.S."/>
            <person name="Kwon K.K."/>
            <person name="Kang S.G."/>
            <person name="Lee J.H."/>
            <person name="Bonch-Osmolovskaya E.A."/>
            <person name="Lebedinsky A.V."/>
        </authorList>
    </citation>
    <scope>NUCLEOTIDE SEQUENCE [LARGE SCALE GENOMIC DNA]</scope>
    <source>
        <strain evidence="2">Ch5</strain>
    </source>
</reference>
<dbReference type="NCBIfam" id="NF041918">
    <property type="entry name" value="SAMP1"/>
    <property type="match status" value="1"/>
</dbReference>
<dbReference type="PANTHER" id="PTHR38031">
    <property type="entry name" value="SULFUR CARRIER PROTEIN SLR0821-RELATED"/>
    <property type="match status" value="1"/>
</dbReference>
<gene>
    <name evidence="1" type="ORF">TBCH5v1_0785</name>
</gene>
<dbReference type="PATRIC" id="fig|55802.8.peg.780"/>
<dbReference type="GeneID" id="87251957"/>
<dbReference type="InterPro" id="IPR012675">
    <property type="entry name" value="Beta-grasp_dom_sf"/>
</dbReference>
<evidence type="ECO:0000313" key="1">
    <source>
        <dbReference type="EMBL" id="ALM74740.1"/>
    </source>
</evidence>
<dbReference type="RefSeq" id="WP_056933573.1">
    <property type="nucleotide sequence ID" value="NZ_CP013050.1"/>
</dbReference>
<dbReference type="CDD" id="cd17505">
    <property type="entry name" value="Ubl_SAMP1_like"/>
    <property type="match status" value="1"/>
</dbReference>